<dbReference type="PANTHER" id="PTHR32438">
    <property type="entry name" value="4-ALPHA-GLUCANOTRANSFERASE DPE1, CHLOROPLASTIC/AMYLOPLASTIC"/>
    <property type="match status" value="1"/>
</dbReference>
<keyword evidence="6 10" id="KW-0808">Transferase</keyword>
<comment type="catalytic activity">
    <reaction evidence="1 10">
        <text>Transfers a segment of a (1-&gt;4)-alpha-D-glucan to a new position in an acceptor, which may be glucose or a (1-&gt;4)-alpha-D-glucan.</text>
        <dbReference type="EC" id="2.4.1.25"/>
    </reaction>
</comment>
<dbReference type="GO" id="GO:0004134">
    <property type="term" value="F:4-alpha-glucanotransferase activity"/>
    <property type="evidence" value="ECO:0007669"/>
    <property type="project" value="UniProtKB-EC"/>
</dbReference>
<dbReference type="RefSeq" id="WP_192556657.1">
    <property type="nucleotide sequence ID" value="NZ_JACZZA010000010.1"/>
</dbReference>
<dbReference type="EMBL" id="JACZZA010000010">
    <property type="protein sequence ID" value="MBE1161813.1"/>
    <property type="molecule type" value="Genomic_DNA"/>
</dbReference>
<evidence type="ECO:0000256" key="9">
    <source>
        <dbReference type="ARBA" id="ARBA00031501"/>
    </source>
</evidence>
<dbReference type="NCBIfam" id="TIGR00217">
    <property type="entry name" value="malQ"/>
    <property type="match status" value="1"/>
</dbReference>
<evidence type="ECO:0000256" key="8">
    <source>
        <dbReference type="ARBA" id="ARBA00031423"/>
    </source>
</evidence>
<organism evidence="11 12">
    <name type="scientific">Dyella acidiphila</name>
    <dbReference type="NCBI Taxonomy" id="2775866"/>
    <lineage>
        <taxon>Bacteria</taxon>
        <taxon>Pseudomonadati</taxon>
        <taxon>Pseudomonadota</taxon>
        <taxon>Gammaproteobacteria</taxon>
        <taxon>Lysobacterales</taxon>
        <taxon>Rhodanobacteraceae</taxon>
        <taxon>Dyella</taxon>
    </lineage>
</organism>
<keyword evidence="12" id="KW-1185">Reference proteome</keyword>
<evidence type="ECO:0000313" key="11">
    <source>
        <dbReference type="EMBL" id="MBE1161813.1"/>
    </source>
</evidence>
<dbReference type="Gene3D" id="3.20.20.80">
    <property type="entry name" value="Glycosidases"/>
    <property type="match status" value="1"/>
</dbReference>
<evidence type="ECO:0000256" key="4">
    <source>
        <dbReference type="ARBA" id="ARBA00020295"/>
    </source>
</evidence>
<proteinExistence type="inferred from homology"/>
<comment type="caution">
    <text evidence="11">The sequence shown here is derived from an EMBL/GenBank/DDBJ whole genome shotgun (WGS) entry which is preliminary data.</text>
</comment>
<evidence type="ECO:0000256" key="10">
    <source>
        <dbReference type="RuleBase" id="RU361207"/>
    </source>
</evidence>
<evidence type="ECO:0000256" key="3">
    <source>
        <dbReference type="ARBA" id="ARBA00012560"/>
    </source>
</evidence>
<name>A0ABR9GCQ8_9GAMM</name>
<sequence length="655" mass="72827">MRSTLEDSARAAGIELDWIDAYGQPRRLAERNLQQLLERLPWPQSPRQGRGKRANVPLITVDAGGTVQLAVTDRRAMPAKLRDEAGAEQSLRIDADGRFQAPQRHGYYELHCGAEQWRLAVAPARCYSVADRLEPELPPSWGLSAQVYSLRRAGDGGMGDSGAVAELARSLAQAGGDAVALSPLHAARRTAAIYSPYTPWHRGWLDWMYADPAQVLGAEAVRAALADAGIGAGWEQAQCDSLVDWPQAYALRRTLWQQLHTRFLRHPGQLHDDLLAFAQHHGESLRTHARMVARDILQTQATPRSDVPEAFRVELEFEIFAQWLAARCWRDTQNMALDAGQRIGLINDLAVGCDAGGSEAWSYRDSVLKGLELGAPPDAFNADGQCWGITTWSPWGLQATGFRHYIDLLRANMSRGGGLRIDHVMGLYRLWVVPQGESAQQGGYLHYPCDDLLRILALESWRHRCIVIGEDLGTVPAGMRERLTARGVLGTDVLLFMRDAQGQFLPPAQWRREAVATTTTHDLPPLLGWRAALDIQQRAQVQAWPEHLRSEQQQERRASVEKLDQALARWHADRPEAGVAPAYANQLSVDYVFDSPAQLVLIPLEDALDRQEQPNLPGTVQGYPNWRHRLPASGVAGLSPILRQMNRQQHGTTLP</sequence>
<evidence type="ECO:0000256" key="2">
    <source>
        <dbReference type="ARBA" id="ARBA00005684"/>
    </source>
</evidence>
<evidence type="ECO:0000256" key="7">
    <source>
        <dbReference type="ARBA" id="ARBA00023277"/>
    </source>
</evidence>
<dbReference type="Proteomes" id="UP000651010">
    <property type="component" value="Unassembled WGS sequence"/>
</dbReference>
<dbReference type="InterPro" id="IPR017853">
    <property type="entry name" value="GH"/>
</dbReference>
<protein>
    <recommendedName>
        <fullName evidence="4 10">4-alpha-glucanotransferase</fullName>
        <ecNumber evidence="3 10">2.4.1.25</ecNumber>
    </recommendedName>
    <alternativeName>
        <fullName evidence="8 10">Amylomaltase</fullName>
    </alternativeName>
    <alternativeName>
        <fullName evidence="9 10">Disproportionating enzyme</fullName>
    </alternativeName>
</protein>
<dbReference type="PANTHER" id="PTHR32438:SF5">
    <property type="entry name" value="4-ALPHA-GLUCANOTRANSFERASE DPE1, CHLOROPLASTIC_AMYLOPLASTIC"/>
    <property type="match status" value="1"/>
</dbReference>
<reference evidence="11 12" key="1">
    <citation type="submission" date="2020-09" db="EMBL/GenBank/DDBJ databases">
        <title>Dyella sp. 7MK23 isolated from forest soil.</title>
        <authorList>
            <person name="Fu J."/>
        </authorList>
    </citation>
    <scope>NUCLEOTIDE SEQUENCE [LARGE SCALE GENOMIC DNA]</scope>
    <source>
        <strain evidence="11 12">7MK23</strain>
    </source>
</reference>
<accession>A0ABR9GCQ8</accession>
<keyword evidence="5 10" id="KW-0328">Glycosyltransferase</keyword>
<gene>
    <name evidence="11" type="primary">malQ</name>
    <name evidence="11" type="ORF">IGX34_15630</name>
</gene>
<evidence type="ECO:0000256" key="1">
    <source>
        <dbReference type="ARBA" id="ARBA00000439"/>
    </source>
</evidence>
<dbReference type="EC" id="2.4.1.25" evidence="3 10"/>
<dbReference type="InterPro" id="IPR003385">
    <property type="entry name" value="Glyco_hydro_77"/>
</dbReference>
<keyword evidence="7 10" id="KW-0119">Carbohydrate metabolism</keyword>
<comment type="similarity">
    <text evidence="2 10">Belongs to the disproportionating enzyme family.</text>
</comment>
<evidence type="ECO:0000313" key="12">
    <source>
        <dbReference type="Proteomes" id="UP000651010"/>
    </source>
</evidence>
<dbReference type="SUPFAM" id="SSF51445">
    <property type="entry name" value="(Trans)glycosidases"/>
    <property type="match status" value="1"/>
</dbReference>
<evidence type="ECO:0000256" key="5">
    <source>
        <dbReference type="ARBA" id="ARBA00022676"/>
    </source>
</evidence>
<evidence type="ECO:0000256" key="6">
    <source>
        <dbReference type="ARBA" id="ARBA00022679"/>
    </source>
</evidence>
<dbReference type="Pfam" id="PF02446">
    <property type="entry name" value="Glyco_hydro_77"/>
    <property type="match status" value="1"/>
</dbReference>